<gene>
    <name evidence="2" type="ORF">HHU12_01820</name>
</gene>
<name>A0A7X9RRZ7_9BACT</name>
<keyword evidence="3" id="KW-1185">Reference proteome</keyword>
<keyword evidence="1" id="KW-0732">Signal</keyword>
<dbReference type="EMBL" id="JABANE010000003">
    <property type="protein sequence ID" value="NME66690.1"/>
    <property type="molecule type" value="Genomic_DNA"/>
</dbReference>
<protein>
    <submittedName>
        <fullName evidence="2">Murein L,D-transpeptidase catalytic domain family protein</fullName>
    </submittedName>
</protein>
<dbReference type="AlphaFoldDB" id="A0A7X9RRZ7"/>
<feature type="chain" id="PRO_5031568669" evidence="1">
    <location>
        <begin position="24"/>
        <end position="258"/>
    </location>
</feature>
<evidence type="ECO:0000313" key="2">
    <source>
        <dbReference type="EMBL" id="NME66690.1"/>
    </source>
</evidence>
<organism evidence="2 3">
    <name type="scientific">Flammeovirga aprica JL-4</name>
    <dbReference type="NCBI Taxonomy" id="694437"/>
    <lineage>
        <taxon>Bacteria</taxon>
        <taxon>Pseudomonadati</taxon>
        <taxon>Bacteroidota</taxon>
        <taxon>Cytophagia</taxon>
        <taxon>Cytophagales</taxon>
        <taxon>Flammeovirgaceae</taxon>
        <taxon>Flammeovirga</taxon>
    </lineage>
</organism>
<reference evidence="2 3" key="1">
    <citation type="submission" date="2020-04" db="EMBL/GenBank/DDBJ databases">
        <title>Flammeovirga sp. SR4, a novel species isolated from seawater.</title>
        <authorList>
            <person name="Wang X."/>
        </authorList>
    </citation>
    <scope>NUCLEOTIDE SEQUENCE [LARGE SCALE GENOMIC DNA]</scope>
    <source>
        <strain evidence="2 3">ATCC 23126</strain>
    </source>
</reference>
<evidence type="ECO:0000256" key="1">
    <source>
        <dbReference type="SAM" id="SignalP"/>
    </source>
</evidence>
<comment type="caution">
    <text evidence="2">The sequence shown here is derived from an EMBL/GenBank/DDBJ whole genome shotgun (WGS) entry which is preliminary data.</text>
</comment>
<dbReference type="PANTHER" id="PTHR38477:SF1">
    <property type="entry name" value="MUREIN L,D-TRANSPEPTIDASE CATALYTIC DOMAIN FAMILY PROTEIN"/>
    <property type="match status" value="1"/>
</dbReference>
<dbReference type="Pfam" id="PF13645">
    <property type="entry name" value="YkuD_2"/>
    <property type="match status" value="1"/>
</dbReference>
<dbReference type="RefSeq" id="WP_169654436.1">
    <property type="nucleotide sequence ID" value="NZ_JABANE010000003.1"/>
</dbReference>
<sequence length="258" mass="29416">MIFLRTFLLFLLILPLSMSSPNAKTFNNEGNLLQVENEFLISKLYDNARLKDEGLSYDAFKKGMIAYLNLINDKKIKNTRVLSILDFNQPSTSKRFYIIDVTTGKLLLKTYVSHGRNSGLLYAERFSNIVNSKQSSLGIYKTSETYHGKYGLSLKLDGLEKNINDNARKRAVVLHPAKYVSEHFIDQNGYIGRSFGCPAVPYKDHKDVIQYIKGESAFYIHTAIERRLDEALFTMPDNALELLAKYTNIPPQTIKVRG</sequence>
<dbReference type="InterPro" id="IPR032676">
    <property type="entry name" value="YkuD_2"/>
</dbReference>
<accession>A0A7X9RRZ7</accession>
<dbReference type="PANTHER" id="PTHR38477">
    <property type="entry name" value="HYPOTHETICAL EXPORTED PROTEIN"/>
    <property type="match status" value="1"/>
</dbReference>
<proteinExistence type="predicted"/>
<evidence type="ECO:0000313" key="3">
    <source>
        <dbReference type="Proteomes" id="UP000576082"/>
    </source>
</evidence>
<feature type="signal peptide" evidence="1">
    <location>
        <begin position="1"/>
        <end position="23"/>
    </location>
</feature>
<dbReference type="Proteomes" id="UP000576082">
    <property type="component" value="Unassembled WGS sequence"/>
</dbReference>